<reference evidence="2" key="1">
    <citation type="journal article" date="2019" name="Int. J. Syst. Evol. Microbiol.">
        <title>The Global Catalogue of Microorganisms (GCM) 10K type strain sequencing project: providing services to taxonomists for standard genome sequencing and annotation.</title>
        <authorList>
            <consortium name="The Broad Institute Genomics Platform"/>
            <consortium name="The Broad Institute Genome Sequencing Center for Infectious Disease"/>
            <person name="Wu L."/>
            <person name="Ma J."/>
        </authorList>
    </citation>
    <scope>NUCLEOTIDE SEQUENCE [LARGE SCALE GENOMIC DNA]</scope>
    <source>
        <strain evidence="2">JCM 10671</strain>
    </source>
</reference>
<comment type="caution">
    <text evidence="1">The sequence shown here is derived from an EMBL/GenBank/DDBJ whole genome shotgun (WGS) entry which is preliminary data.</text>
</comment>
<dbReference type="Proteomes" id="UP001500957">
    <property type="component" value="Unassembled WGS sequence"/>
</dbReference>
<proteinExistence type="predicted"/>
<sequence length="51" mass="5430">MPPNPIEKDGESSMTTNALARQVIGGIDPRRTSGLAVRQEQCQSVHLLVAG</sequence>
<name>A0ABP3S101_9ACTN</name>
<dbReference type="EMBL" id="BAAAHE010000021">
    <property type="protein sequence ID" value="GAA0622630.1"/>
    <property type="molecule type" value="Genomic_DNA"/>
</dbReference>
<keyword evidence="2" id="KW-1185">Reference proteome</keyword>
<protein>
    <submittedName>
        <fullName evidence="1">Uncharacterized protein</fullName>
    </submittedName>
</protein>
<gene>
    <name evidence="1" type="ORF">GCM10009547_26950</name>
</gene>
<evidence type="ECO:0000313" key="2">
    <source>
        <dbReference type="Proteomes" id="UP001500957"/>
    </source>
</evidence>
<evidence type="ECO:0000313" key="1">
    <source>
        <dbReference type="EMBL" id="GAA0622630.1"/>
    </source>
</evidence>
<organism evidence="1 2">
    <name type="scientific">Sporichthya brevicatena</name>
    <dbReference type="NCBI Taxonomy" id="171442"/>
    <lineage>
        <taxon>Bacteria</taxon>
        <taxon>Bacillati</taxon>
        <taxon>Actinomycetota</taxon>
        <taxon>Actinomycetes</taxon>
        <taxon>Sporichthyales</taxon>
        <taxon>Sporichthyaceae</taxon>
        <taxon>Sporichthya</taxon>
    </lineage>
</organism>
<accession>A0ABP3S101</accession>